<organism evidence="12 13">
    <name type="scientific">Euroglyphus maynei</name>
    <name type="common">Mayne's house dust mite</name>
    <dbReference type="NCBI Taxonomy" id="6958"/>
    <lineage>
        <taxon>Eukaryota</taxon>
        <taxon>Metazoa</taxon>
        <taxon>Ecdysozoa</taxon>
        <taxon>Arthropoda</taxon>
        <taxon>Chelicerata</taxon>
        <taxon>Arachnida</taxon>
        <taxon>Acari</taxon>
        <taxon>Acariformes</taxon>
        <taxon>Sarcoptiformes</taxon>
        <taxon>Astigmata</taxon>
        <taxon>Psoroptidia</taxon>
        <taxon>Analgoidea</taxon>
        <taxon>Pyroglyphidae</taxon>
        <taxon>Pyroglyphinae</taxon>
        <taxon>Euroglyphus</taxon>
    </lineage>
</organism>
<feature type="non-terminal residue" evidence="12">
    <location>
        <position position="273"/>
    </location>
</feature>
<keyword evidence="5" id="KW-0813">Transport</keyword>
<evidence type="ECO:0000313" key="12">
    <source>
        <dbReference type="EMBL" id="OTF77652.1"/>
    </source>
</evidence>
<evidence type="ECO:0000256" key="3">
    <source>
        <dbReference type="ARBA" id="ARBA00009714"/>
    </source>
</evidence>
<dbReference type="GO" id="GO:0061723">
    <property type="term" value="P:glycophagy"/>
    <property type="evidence" value="ECO:0007669"/>
    <property type="project" value="TreeGrafter"/>
</dbReference>
<evidence type="ECO:0000313" key="13">
    <source>
        <dbReference type="Proteomes" id="UP000194236"/>
    </source>
</evidence>
<keyword evidence="7" id="KW-0072">Autophagy</keyword>
<name>A0A1Y3B9X7_EURMA</name>
<sequence length="273" mass="31689">MALFNIPWLTESIKKCTIKYLIERYLGHFLCEELDLSQLDIELFNGTASIECIPLNVNTINQELSTILPIKFLEGFVNKIEFNVPWSALWTDSCTIQLDGIRLNFCRLKNFHEQMDHNQTSILSKSMMASSMEMAEEILQQESEKYEGLEKFAQLINSIIRRVKLMAKNTVIKFQFPNTNTNGGNGDEIELRIGYLKCEEEEITLDSNDNGQQQQQQNMNKDNLILSDVITKRITMEGIEIFINNILITKLFGKHTFKIRFNDNNHIDMDTYI</sequence>
<dbReference type="GO" id="GO:0006869">
    <property type="term" value="P:lipid transport"/>
    <property type="evidence" value="ECO:0007669"/>
    <property type="project" value="UniProtKB-KW"/>
</dbReference>
<dbReference type="PANTHER" id="PTHR13190">
    <property type="entry name" value="AUTOPHAGY-RELATED 2, ISOFORM A"/>
    <property type="match status" value="1"/>
</dbReference>
<comment type="subcellular location">
    <subcellularLocation>
        <location evidence="1">Endoplasmic reticulum membrane</location>
        <topology evidence="1">Peripheral membrane protein</topology>
    </subcellularLocation>
    <subcellularLocation>
        <location evidence="2">Preautophagosomal structure membrane</location>
        <topology evidence="2">Peripheral membrane protein</topology>
    </subcellularLocation>
</comment>
<evidence type="ECO:0000256" key="11">
    <source>
        <dbReference type="ARBA" id="ARBA00024615"/>
    </source>
</evidence>
<evidence type="ECO:0000256" key="6">
    <source>
        <dbReference type="ARBA" id="ARBA00022824"/>
    </source>
</evidence>
<dbReference type="Proteomes" id="UP000194236">
    <property type="component" value="Unassembled WGS sequence"/>
</dbReference>
<keyword evidence="8" id="KW-0445">Lipid transport</keyword>
<keyword evidence="9" id="KW-0472">Membrane</keyword>
<dbReference type="GO" id="GO:0061908">
    <property type="term" value="C:phagophore"/>
    <property type="evidence" value="ECO:0007669"/>
    <property type="project" value="TreeGrafter"/>
</dbReference>
<evidence type="ECO:0000256" key="2">
    <source>
        <dbReference type="ARBA" id="ARBA00004623"/>
    </source>
</evidence>
<accession>A0A1Y3B9X7</accession>
<dbReference type="Pfam" id="PF13329">
    <property type="entry name" value="ATG2_CAD"/>
    <property type="match status" value="1"/>
</dbReference>
<evidence type="ECO:0000256" key="10">
    <source>
        <dbReference type="ARBA" id="ARBA00024479"/>
    </source>
</evidence>
<dbReference type="PANTHER" id="PTHR13190:SF1">
    <property type="entry name" value="AUTOPHAGY-RELATED 2, ISOFORM A"/>
    <property type="match status" value="1"/>
</dbReference>
<gene>
    <name evidence="12" type="ORF">BLA29_008204</name>
</gene>
<dbReference type="EMBL" id="MUJZ01031522">
    <property type="protein sequence ID" value="OTF77652.1"/>
    <property type="molecule type" value="Genomic_DNA"/>
</dbReference>
<evidence type="ECO:0000256" key="4">
    <source>
        <dbReference type="ARBA" id="ARBA00018070"/>
    </source>
</evidence>
<reference evidence="12 13" key="1">
    <citation type="submission" date="2017-03" db="EMBL/GenBank/DDBJ databases">
        <title>Genome Survey of Euroglyphus maynei.</title>
        <authorList>
            <person name="Arlian L.G."/>
            <person name="Morgan M.S."/>
            <person name="Rider S.D."/>
        </authorList>
    </citation>
    <scope>NUCLEOTIDE SEQUENCE [LARGE SCALE GENOMIC DNA]</scope>
    <source>
        <strain evidence="12">Arlian Lab</strain>
        <tissue evidence="12">Whole body</tissue>
    </source>
</reference>
<keyword evidence="6" id="KW-0256">Endoplasmic reticulum</keyword>
<comment type="catalytic activity">
    <reaction evidence="11">
        <text>a 1,2-diacyl-sn-glycero-3-phosphoethanolamine(in) = a 1,2-diacyl-sn-glycero-3-phosphoethanolamine(out)</text>
        <dbReference type="Rhea" id="RHEA:38895"/>
        <dbReference type="ChEBI" id="CHEBI:64612"/>
    </reaction>
</comment>
<evidence type="ECO:0000256" key="1">
    <source>
        <dbReference type="ARBA" id="ARBA00004406"/>
    </source>
</evidence>
<evidence type="ECO:0000256" key="8">
    <source>
        <dbReference type="ARBA" id="ARBA00023055"/>
    </source>
</evidence>
<comment type="caution">
    <text evidence="12">The sequence shown here is derived from an EMBL/GenBank/DDBJ whole genome shotgun (WGS) entry which is preliminary data.</text>
</comment>
<evidence type="ECO:0000256" key="9">
    <source>
        <dbReference type="ARBA" id="ARBA00023136"/>
    </source>
</evidence>
<dbReference type="GO" id="GO:0032266">
    <property type="term" value="F:phosphatidylinositol-3-phosphate binding"/>
    <property type="evidence" value="ECO:0007669"/>
    <property type="project" value="TreeGrafter"/>
</dbReference>
<comment type="similarity">
    <text evidence="3">Belongs to the ATG2 family.</text>
</comment>
<dbReference type="AlphaFoldDB" id="A0A1Y3B9X7"/>
<evidence type="ECO:0000256" key="7">
    <source>
        <dbReference type="ARBA" id="ARBA00023006"/>
    </source>
</evidence>
<comment type="catalytic activity">
    <reaction evidence="10">
        <text>a 1,2-diacyl-sn-glycero-3-phospho-L-serine(in) = a 1,2-diacyl-sn-glycero-3-phospho-L-serine(out)</text>
        <dbReference type="Rhea" id="RHEA:38663"/>
        <dbReference type="ChEBI" id="CHEBI:57262"/>
    </reaction>
</comment>
<dbReference type="GO" id="GO:0043495">
    <property type="term" value="F:protein-membrane adaptor activity"/>
    <property type="evidence" value="ECO:0007669"/>
    <property type="project" value="TreeGrafter"/>
</dbReference>
<dbReference type="InterPro" id="IPR026849">
    <property type="entry name" value="ATG2"/>
</dbReference>
<dbReference type="GO" id="GO:0061709">
    <property type="term" value="P:reticulophagy"/>
    <property type="evidence" value="ECO:0007669"/>
    <property type="project" value="TreeGrafter"/>
</dbReference>
<dbReference type="GO" id="GO:0034045">
    <property type="term" value="C:phagophore assembly site membrane"/>
    <property type="evidence" value="ECO:0007669"/>
    <property type="project" value="UniProtKB-SubCell"/>
</dbReference>
<dbReference type="OrthoDB" id="18982at2759"/>
<dbReference type="GO" id="GO:0000045">
    <property type="term" value="P:autophagosome assembly"/>
    <property type="evidence" value="ECO:0007669"/>
    <property type="project" value="TreeGrafter"/>
</dbReference>
<protein>
    <recommendedName>
        <fullName evidence="4">Autophagy-related protein 2</fullName>
    </recommendedName>
</protein>
<dbReference type="GO" id="GO:0005789">
    <property type="term" value="C:endoplasmic reticulum membrane"/>
    <property type="evidence" value="ECO:0007669"/>
    <property type="project" value="UniProtKB-SubCell"/>
</dbReference>
<keyword evidence="13" id="KW-1185">Reference proteome</keyword>
<evidence type="ECO:0000256" key="5">
    <source>
        <dbReference type="ARBA" id="ARBA00022448"/>
    </source>
</evidence>
<dbReference type="GO" id="GO:0034727">
    <property type="term" value="P:piecemeal microautophagy of the nucleus"/>
    <property type="evidence" value="ECO:0007669"/>
    <property type="project" value="TreeGrafter"/>
</dbReference>
<proteinExistence type="inferred from homology"/>
<dbReference type="GO" id="GO:0000422">
    <property type="term" value="P:autophagy of mitochondrion"/>
    <property type="evidence" value="ECO:0007669"/>
    <property type="project" value="TreeGrafter"/>
</dbReference>